<gene>
    <name evidence="4" type="ORF">HMPREF0063_13015</name>
</gene>
<keyword evidence="5" id="KW-1185">Reference proteome</keyword>
<reference evidence="4" key="1">
    <citation type="submission" date="2010-08" db="EMBL/GenBank/DDBJ databases">
        <authorList>
            <person name="Muzny D."/>
            <person name="Qin X."/>
            <person name="Buhay C."/>
            <person name="Dugan-Rocha S."/>
            <person name="Ding Y."/>
            <person name="Chen G."/>
            <person name="Hawes A."/>
            <person name="Holder M."/>
            <person name="Jhangiani S."/>
            <person name="Johnson A."/>
            <person name="Khan Z."/>
            <person name="Li Z."/>
            <person name="Liu W."/>
            <person name="Liu X."/>
            <person name="Perez L."/>
            <person name="Shen H."/>
            <person name="Wang Q."/>
            <person name="Watt J."/>
            <person name="Xi L."/>
            <person name="Xin Y."/>
            <person name="Zhou J."/>
            <person name="Deng J."/>
            <person name="Jiang H."/>
            <person name="Liu Y."/>
            <person name="Qu J."/>
            <person name="Song X.-Z."/>
            <person name="Zhang L."/>
            <person name="Villasana D."/>
            <person name="Johnson A."/>
            <person name="Liu J."/>
            <person name="Liyanage D."/>
            <person name="Lorensuhewa L."/>
            <person name="Robinson T."/>
            <person name="Song A."/>
            <person name="Song B.-B."/>
            <person name="Dinh H."/>
            <person name="Thornton R."/>
            <person name="Coyle M."/>
            <person name="Francisco L."/>
            <person name="Jackson L."/>
            <person name="Javaid M."/>
            <person name="Korchina V."/>
            <person name="Kovar C."/>
            <person name="Mata R."/>
            <person name="Mathew T."/>
            <person name="Ngo R."/>
            <person name="Nguyen L."/>
            <person name="Nguyen N."/>
            <person name="Okwuonu G."/>
            <person name="Ongeri F."/>
            <person name="Pham C."/>
            <person name="Simmons D."/>
            <person name="Wilczek-Boney K."/>
            <person name="Hale W."/>
            <person name="Jakkamsetti A."/>
            <person name="Pham P."/>
            <person name="Ruth R."/>
            <person name="San Lucas F."/>
            <person name="Warren J."/>
            <person name="Zhang J."/>
            <person name="Zhao Z."/>
            <person name="Zhou C."/>
            <person name="Zhu D."/>
            <person name="Lee S."/>
            <person name="Bess C."/>
            <person name="Blankenburg K."/>
            <person name="Forbes L."/>
            <person name="Fu Q."/>
            <person name="Gubbala S."/>
            <person name="Hirani K."/>
            <person name="Jayaseelan J.C."/>
            <person name="Lara F."/>
            <person name="Munidasa M."/>
            <person name="Palculict T."/>
            <person name="Patil S."/>
            <person name="Pu L.-L."/>
            <person name="Saada N."/>
            <person name="Tang L."/>
            <person name="Weissenberger G."/>
            <person name="Zhu Y."/>
            <person name="Hemphill L."/>
            <person name="Shang Y."/>
            <person name="Youmans B."/>
            <person name="Ayvaz T."/>
            <person name="Ross M."/>
            <person name="Santibanez J."/>
            <person name="Aqrawi P."/>
            <person name="Gross S."/>
            <person name="Joshi V."/>
            <person name="Fowler G."/>
            <person name="Nazareth L."/>
            <person name="Reid J."/>
            <person name="Worley K."/>
            <person name="Petrosino J."/>
            <person name="Highlander S."/>
            <person name="Gibbs R."/>
        </authorList>
    </citation>
    <scope>NUCLEOTIDE SEQUENCE [LARGE SCALE GENOMIC DNA]</scope>
    <source>
        <strain evidence="4">DSM 15272</strain>
    </source>
</reference>
<dbReference type="InterPro" id="IPR007848">
    <property type="entry name" value="Small_mtfrase_dom"/>
</dbReference>
<dbReference type="InterPro" id="IPR046977">
    <property type="entry name" value="RsmC/RlmG"/>
</dbReference>
<dbReference type="InterPro" id="IPR029063">
    <property type="entry name" value="SAM-dependent_MTases_sf"/>
</dbReference>
<evidence type="ECO:0000313" key="4">
    <source>
        <dbReference type="EMBL" id="EFQ81813.1"/>
    </source>
</evidence>
<dbReference type="STRING" id="585531.HMPREF0063_13015"/>
<keyword evidence="2" id="KW-0808">Transferase</keyword>
<dbReference type="eggNOG" id="COG2813">
    <property type="taxonomic scope" value="Bacteria"/>
</dbReference>
<accession>E2SG56</accession>
<dbReference type="GO" id="GO:0008757">
    <property type="term" value="F:S-adenosylmethionine-dependent methyltransferase activity"/>
    <property type="evidence" value="ECO:0007669"/>
    <property type="project" value="InterPro"/>
</dbReference>
<dbReference type="HOGENOM" id="CLU_018398_7_0_11"/>
<dbReference type="PANTHER" id="PTHR47816">
    <property type="entry name" value="RIBOSOMAL RNA SMALL SUBUNIT METHYLTRANSFERASE C"/>
    <property type="match status" value="1"/>
</dbReference>
<dbReference type="Proteomes" id="UP000003111">
    <property type="component" value="Unassembled WGS sequence"/>
</dbReference>
<evidence type="ECO:0000259" key="3">
    <source>
        <dbReference type="Pfam" id="PF05175"/>
    </source>
</evidence>
<dbReference type="SUPFAM" id="SSF53335">
    <property type="entry name" value="S-adenosyl-L-methionine-dependent methyltransferases"/>
    <property type="match status" value="1"/>
</dbReference>
<dbReference type="PANTHER" id="PTHR47816:SF4">
    <property type="entry name" value="RIBOSOMAL RNA SMALL SUBUNIT METHYLTRANSFERASE C"/>
    <property type="match status" value="1"/>
</dbReference>
<dbReference type="CDD" id="cd02440">
    <property type="entry name" value="AdoMet_MTases"/>
    <property type="match status" value="1"/>
</dbReference>
<evidence type="ECO:0000313" key="5">
    <source>
        <dbReference type="Proteomes" id="UP000003111"/>
    </source>
</evidence>
<evidence type="ECO:0000256" key="1">
    <source>
        <dbReference type="ARBA" id="ARBA00022603"/>
    </source>
</evidence>
<dbReference type="RefSeq" id="WP_007078602.1">
    <property type="nucleotide sequence ID" value="NZ_CM001024.1"/>
</dbReference>
<dbReference type="Gene3D" id="3.40.50.150">
    <property type="entry name" value="Vaccinia Virus protein VP39"/>
    <property type="match status" value="1"/>
</dbReference>
<dbReference type="AlphaFoldDB" id="E2SG56"/>
<evidence type="ECO:0000256" key="2">
    <source>
        <dbReference type="ARBA" id="ARBA00022679"/>
    </source>
</evidence>
<dbReference type="EMBL" id="ACLF03000016">
    <property type="protein sequence ID" value="EFQ81813.1"/>
    <property type="molecule type" value="Genomic_DNA"/>
</dbReference>
<feature type="domain" description="Methyltransferase small" evidence="3">
    <location>
        <begin position="28"/>
        <end position="192"/>
    </location>
</feature>
<keyword evidence="1 4" id="KW-0489">Methyltransferase</keyword>
<proteinExistence type="predicted"/>
<sequence length="199" mass="21750">MAAQYFSPTPDSEDRRRDLAVEMVGETWTVTTGSGVFSGDGLDHATGVLLDEVTVRPSTSRLLDLGCGWGPLALAAARTHPSAEVWAVDVNDRARELTALNAERHGLAVRVASPDGVPPEVQFDAIWSNPPIRVGKQALHELLLRWLPRLTPDGELMMVVGRNLGADSLHRWLVDQGWPTERVASSRGFRVLRTTRPTG</sequence>
<protein>
    <submittedName>
        <fullName evidence="4">Methyltransferase small domain protein</fullName>
    </submittedName>
</protein>
<dbReference type="Pfam" id="PF05175">
    <property type="entry name" value="MTS"/>
    <property type="match status" value="1"/>
</dbReference>
<comment type="caution">
    <text evidence="4">The sequence shown here is derived from an EMBL/GenBank/DDBJ whole genome shotgun (WGS) entry which is preliminary data.</text>
</comment>
<dbReference type="GO" id="GO:0032259">
    <property type="term" value="P:methylation"/>
    <property type="evidence" value="ECO:0007669"/>
    <property type="project" value="UniProtKB-KW"/>
</dbReference>
<name>E2SG56_9ACTN</name>
<organism evidence="4 5">
    <name type="scientific">Aeromicrobium marinum DSM 15272</name>
    <dbReference type="NCBI Taxonomy" id="585531"/>
    <lineage>
        <taxon>Bacteria</taxon>
        <taxon>Bacillati</taxon>
        <taxon>Actinomycetota</taxon>
        <taxon>Actinomycetes</taxon>
        <taxon>Propionibacteriales</taxon>
        <taxon>Nocardioidaceae</taxon>
        <taxon>Aeromicrobium</taxon>
    </lineage>
</organism>